<keyword evidence="4 5" id="KW-0472">Membrane</keyword>
<dbReference type="AlphaFoldDB" id="A0A926JVB9"/>
<feature type="transmembrane region" description="Helical" evidence="5">
    <location>
        <begin position="12"/>
        <end position="32"/>
    </location>
</feature>
<sequence>MKQNNKVEKCRKIAYWITTGLLSFGMLSGGIAQLLRLQGTADGILNLGYPSYFMSILGTWKIIGVTVLLLPRFRLFKEWAYAGFFFAMTGAVFSHLANSEGIGEITAPALFAVLAVLSWRLRPSNRKIPYINSSVKVSSGKSL</sequence>
<organism evidence="6 7">
    <name type="scientific">Sinomicrobium weinanense</name>
    <dbReference type="NCBI Taxonomy" id="2842200"/>
    <lineage>
        <taxon>Bacteria</taxon>
        <taxon>Pseudomonadati</taxon>
        <taxon>Bacteroidota</taxon>
        <taxon>Flavobacteriia</taxon>
        <taxon>Flavobacteriales</taxon>
        <taxon>Flavobacteriaceae</taxon>
        <taxon>Sinomicrobium</taxon>
    </lineage>
</organism>
<keyword evidence="2 5" id="KW-0812">Transmembrane</keyword>
<evidence type="ECO:0000313" key="6">
    <source>
        <dbReference type="EMBL" id="MBC9798253.1"/>
    </source>
</evidence>
<dbReference type="RefSeq" id="WP_187967378.1">
    <property type="nucleotide sequence ID" value="NZ_JACVDC010000099.1"/>
</dbReference>
<evidence type="ECO:0000256" key="3">
    <source>
        <dbReference type="ARBA" id="ARBA00022989"/>
    </source>
</evidence>
<feature type="transmembrane region" description="Helical" evidence="5">
    <location>
        <begin position="102"/>
        <end position="121"/>
    </location>
</feature>
<protein>
    <submittedName>
        <fullName evidence="6">DoxX family protein</fullName>
    </submittedName>
</protein>
<accession>A0A926JVB9</accession>
<dbReference type="InterPro" id="IPR016944">
    <property type="entry name" value="UCP030066"/>
</dbReference>
<keyword evidence="7" id="KW-1185">Reference proteome</keyword>
<dbReference type="Pfam" id="PF13564">
    <property type="entry name" value="DoxX_2"/>
    <property type="match status" value="1"/>
</dbReference>
<reference evidence="6 7" key="1">
    <citation type="submission" date="2020-09" db="EMBL/GenBank/DDBJ databases">
        <title>Sinomicrobium weinanense sp. nov., a halophilic bacteria isolated from saline-alkali soil.</title>
        <authorList>
            <person name="Wu P."/>
            <person name="Ren H."/>
            <person name="Mei Y."/>
            <person name="Liang Y."/>
            <person name="Chen Z."/>
        </authorList>
    </citation>
    <scope>NUCLEOTIDE SEQUENCE [LARGE SCALE GENOMIC DNA]</scope>
    <source>
        <strain evidence="6 7">FJxs</strain>
    </source>
</reference>
<keyword evidence="3 5" id="KW-1133">Transmembrane helix</keyword>
<gene>
    <name evidence="6" type="ORF">IBL28_19955</name>
</gene>
<dbReference type="GO" id="GO:0016020">
    <property type="term" value="C:membrane"/>
    <property type="evidence" value="ECO:0007669"/>
    <property type="project" value="UniProtKB-SubCell"/>
</dbReference>
<evidence type="ECO:0000256" key="1">
    <source>
        <dbReference type="ARBA" id="ARBA00004141"/>
    </source>
</evidence>
<evidence type="ECO:0000256" key="4">
    <source>
        <dbReference type="ARBA" id="ARBA00023136"/>
    </source>
</evidence>
<feature type="transmembrane region" description="Helical" evidence="5">
    <location>
        <begin position="52"/>
        <end position="70"/>
    </location>
</feature>
<evidence type="ECO:0000313" key="7">
    <source>
        <dbReference type="Proteomes" id="UP000653730"/>
    </source>
</evidence>
<comment type="subcellular location">
    <subcellularLocation>
        <location evidence="1">Membrane</location>
        <topology evidence="1">Multi-pass membrane protein</topology>
    </subcellularLocation>
</comment>
<evidence type="ECO:0000256" key="5">
    <source>
        <dbReference type="SAM" id="Phobius"/>
    </source>
</evidence>
<comment type="caution">
    <text evidence="6">The sequence shown here is derived from an EMBL/GenBank/DDBJ whole genome shotgun (WGS) entry which is preliminary data.</text>
</comment>
<evidence type="ECO:0000256" key="2">
    <source>
        <dbReference type="ARBA" id="ARBA00022692"/>
    </source>
</evidence>
<dbReference type="Proteomes" id="UP000653730">
    <property type="component" value="Unassembled WGS sequence"/>
</dbReference>
<feature type="transmembrane region" description="Helical" evidence="5">
    <location>
        <begin position="79"/>
        <end position="96"/>
    </location>
</feature>
<proteinExistence type="predicted"/>
<dbReference type="PIRSF" id="PIRSF030066">
    <property type="entry name" value="UCP030066"/>
    <property type="match status" value="1"/>
</dbReference>
<dbReference type="InterPro" id="IPR032808">
    <property type="entry name" value="DoxX"/>
</dbReference>
<dbReference type="EMBL" id="JACVDC010000099">
    <property type="protein sequence ID" value="MBC9798253.1"/>
    <property type="molecule type" value="Genomic_DNA"/>
</dbReference>
<name>A0A926JVB9_9FLAO</name>